<reference evidence="2" key="1">
    <citation type="journal article" date="2019" name="Int. J. Syst. Evol. Microbiol.">
        <title>The Global Catalogue of Microorganisms (GCM) 10K type strain sequencing project: providing services to taxonomists for standard genome sequencing and annotation.</title>
        <authorList>
            <consortium name="The Broad Institute Genomics Platform"/>
            <consortium name="The Broad Institute Genome Sequencing Center for Infectious Disease"/>
            <person name="Wu L."/>
            <person name="Ma J."/>
        </authorList>
    </citation>
    <scope>NUCLEOTIDE SEQUENCE [LARGE SCALE GENOMIC DNA]</scope>
    <source>
        <strain evidence="2">KCTC 3913</strain>
    </source>
</reference>
<dbReference type="Proteomes" id="UP001597506">
    <property type="component" value="Unassembled WGS sequence"/>
</dbReference>
<name>A0ABW5RTV8_9BACI</name>
<gene>
    <name evidence="1" type="ORF">ACFSUL_15470</name>
</gene>
<sequence length="235" mass="26083">MNRDIITIPFPNPGSIIVSTDTSGGIGNKPGDLVQTDPEMVAYYCFRVAVMECMSGGGIPFSVIIQNFTGDSVWDNYVKGVERGLRELELNEMEVTGSTETNFHLNQSAIGVTILGRKRNFSEKTNSKLRYAVIGKPLVGNEVLNFPQNVAPLSTFRWCCEEEAISSVLPVGSKGIFYEFSLLHGEKVSPNKIECELDLNKTSGPSTCFIISYLEKEEKRIHEKLGSLFYPIRLT</sequence>
<protein>
    <submittedName>
        <fullName evidence="1">ATP-binding protein</fullName>
    </submittedName>
</protein>
<comment type="caution">
    <text evidence="1">The sequence shown here is derived from an EMBL/GenBank/DDBJ whole genome shotgun (WGS) entry which is preliminary data.</text>
</comment>
<dbReference type="RefSeq" id="WP_377936848.1">
    <property type="nucleotide sequence ID" value="NZ_JBHUMF010000031.1"/>
</dbReference>
<proteinExistence type="predicted"/>
<keyword evidence="1" id="KW-0547">Nucleotide-binding</keyword>
<dbReference type="EMBL" id="JBHUMF010000031">
    <property type="protein sequence ID" value="MFD2682138.1"/>
    <property type="molecule type" value="Genomic_DNA"/>
</dbReference>
<keyword evidence="1" id="KW-0067">ATP-binding</keyword>
<organism evidence="1 2">
    <name type="scientific">Bacillus seohaeanensis</name>
    <dbReference type="NCBI Taxonomy" id="284580"/>
    <lineage>
        <taxon>Bacteria</taxon>
        <taxon>Bacillati</taxon>
        <taxon>Bacillota</taxon>
        <taxon>Bacilli</taxon>
        <taxon>Bacillales</taxon>
        <taxon>Bacillaceae</taxon>
        <taxon>Bacillus</taxon>
    </lineage>
</organism>
<keyword evidence="2" id="KW-1185">Reference proteome</keyword>
<evidence type="ECO:0000313" key="1">
    <source>
        <dbReference type="EMBL" id="MFD2682138.1"/>
    </source>
</evidence>
<accession>A0ABW5RTV8</accession>
<evidence type="ECO:0000313" key="2">
    <source>
        <dbReference type="Proteomes" id="UP001597506"/>
    </source>
</evidence>
<dbReference type="GO" id="GO:0005524">
    <property type="term" value="F:ATP binding"/>
    <property type="evidence" value="ECO:0007669"/>
    <property type="project" value="UniProtKB-KW"/>
</dbReference>